<protein>
    <submittedName>
        <fullName evidence="2">RrF2 family transcriptional regulator</fullName>
    </submittedName>
</protein>
<dbReference type="InterPro" id="IPR036388">
    <property type="entry name" value="WH-like_DNA-bd_sf"/>
</dbReference>
<dbReference type="Proteomes" id="UP001597128">
    <property type="component" value="Unassembled WGS sequence"/>
</dbReference>
<evidence type="ECO:0000313" key="3">
    <source>
        <dbReference type="Proteomes" id="UP001597128"/>
    </source>
</evidence>
<organism evidence="2 3">
    <name type="scientific">Methylophilus luteus</name>
    <dbReference type="NCBI Taxonomy" id="640108"/>
    <lineage>
        <taxon>Bacteria</taxon>
        <taxon>Pseudomonadati</taxon>
        <taxon>Pseudomonadota</taxon>
        <taxon>Betaproteobacteria</taxon>
        <taxon>Nitrosomonadales</taxon>
        <taxon>Methylophilaceae</taxon>
        <taxon>Methylophilus</taxon>
    </lineage>
</organism>
<dbReference type="Gene3D" id="1.10.10.10">
    <property type="entry name" value="Winged helix-like DNA-binding domain superfamily/Winged helix DNA-binding domain"/>
    <property type="match status" value="1"/>
</dbReference>
<accession>A0ABW3FC14</accession>
<dbReference type="SUPFAM" id="SSF46785">
    <property type="entry name" value="Winged helix' DNA-binding domain"/>
    <property type="match status" value="1"/>
</dbReference>
<dbReference type="NCBIfam" id="TIGR00738">
    <property type="entry name" value="rrf2_super"/>
    <property type="match status" value="1"/>
</dbReference>
<comment type="caution">
    <text evidence="2">The sequence shown here is derived from an EMBL/GenBank/DDBJ whole genome shotgun (WGS) entry which is preliminary data.</text>
</comment>
<keyword evidence="3" id="KW-1185">Reference proteome</keyword>
<dbReference type="InterPro" id="IPR036390">
    <property type="entry name" value="WH_DNA-bd_sf"/>
</dbReference>
<dbReference type="PROSITE" id="PS01332">
    <property type="entry name" value="HTH_RRF2_1"/>
    <property type="match status" value="1"/>
</dbReference>
<evidence type="ECO:0000256" key="1">
    <source>
        <dbReference type="ARBA" id="ARBA00023125"/>
    </source>
</evidence>
<dbReference type="EMBL" id="JBHTKB010000002">
    <property type="protein sequence ID" value="MFD0913962.1"/>
    <property type="molecule type" value="Genomic_DNA"/>
</dbReference>
<sequence length="150" mass="16680">MQLTRFSDLGLRLLMYLAVNDRQSPPVTVAEVAQQFKMARNHLVKVSATLTRHGYIRSLRGRAGGIELARPADQIRVGDLVRLLEGSEHLIDCEALHCVLNPACGLKSALSHALNTFYDTLNTYTLASILKGRSTGDIQTLQYDYIRLVV</sequence>
<evidence type="ECO:0000313" key="2">
    <source>
        <dbReference type="EMBL" id="MFD0913962.1"/>
    </source>
</evidence>
<dbReference type="PANTHER" id="PTHR33221">
    <property type="entry name" value="WINGED HELIX-TURN-HELIX TRANSCRIPTIONAL REGULATOR, RRF2 FAMILY"/>
    <property type="match status" value="1"/>
</dbReference>
<dbReference type="PANTHER" id="PTHR33221:SF4">
    <property type="entry name" value="HTH-TYPE TRANSCRIPTIONAL REPRESSOR NSRR"/>
    <property type="match status" value="1"/>
</dbReference>
<dbReference type="Pfam" id="PF02082">
    <property type="entry name" value="Rrf2"/>
    <property type="match status" value="1"/>
</dbReference>
<reference evidence="3" key="1">
    <citation type="journal article" date="2019" name="Int. J. Syst. Evol. Microbiol.">
        <title>The Global Catalogue of Microorganisms (GCM) 10K type strain sequencing project: providing services to taxonomists for standard genome sequencing and annotation.</title>
        <authorList>
            <consortium name="The Broad Institute Genomics Platform"/>
            <consortium name="The Broad Institute Genome Sequencing Center for Infectious Disease"/>
            <person name="Wu L."/>
            <person name="Ma J."/>
        </authorList>
    </citation>
    <scope>NUCLEOTIDE SEQUENCE [LARGE SCALE GENOMIC DNA]</scope>
    <source>
        <strain evidence="3">CCUG 58412</strain>
    </source>
</reference>
<keyword evidence="1" id="KW-0238">DNA-binding</keyword>
<dbReference type="RefSeq" id="WP_379057470.1">
    <property type="nucleotide sequence ID" value="NZ_JBHTKB010000002.1"/>
</dbReference>
<gene>
    <name evidence="2" type="ORF">ACFQ1Z_10420</name>
</gene>
<dbReference type="InterPro" id="IPR000944">
    <property type="entry name" value="Tscrpt_reg_Rrf2"/>
</dbReference>
<dbReference type="PROSITE" id="PS51197">
    <property type="entry name" value="HTH_RRF2_2"/>
    <property type="match status" value="1"/>
</dbReference>
<proteinExistence type="predicted"/>
<dbReference type="InterPro" id="IPR030489">
    <property type="entry name" value="TR_Rrf2-type_CS"/>
</dbReference>
<name>A0ABW3FC14_9PROT</name>